<sequence>MQQRKLSYAGNDFIRSDVKRLRKRWSNIETGITDFFNRLRGEIAEQISHTPAVWGDFLCHRELGDKKIIFCKKRITLNPKDGSSGGARLVYAVVQNDFSFIPFLVFSASEEKTFYLINNKKFRLKSRGLLQIVDEKLKML</sequence>
<name>A0A1G2D5U2_9BACT</name>
<dbReference type="AlphaFoldDB" id="A0A1G2D5U2"/>
<dbReference type="EMBL" id="MHLN01000055">
    <property type="protein sequence ID" value="OGZ08917.1"/>
    <property type="molecule type" value="Genomic_DNA"/>
</dbReference>
<evidence type="ECO:0000313" key="2">
    <source>
        <dbReference type="Proteomes" id="UP000178099"/>
    </source>
</evidence>
<evidence type="ECO:0000313" key="1">
    <source>
        <dbReference type="EMBL" id="OGZ08917.1"/>
    </source>
</evidence>
<comment type="caution">
    <text evidence="1">The sequence shown here is derived from an EMBL/GenBank/DDBJ whole genome shotgun (WGS) entry which is preliminary data.</text>
</comment>
<reference evidence="1 2" key="1">
    <citation type="journal article" date="2016" name="Nat. Commun.">
        <title>Thousands of microbial genomes shed light on interconnected biogeochemical processes in an aquifer system.</title>
        <authorList>
            <person name="Anantharaman K."/>
            <person name="Brown C.T."/>
            <person name="Hug L.A."/>
            <person name="Sharon I."/>
            <person name="Castelle C.J."/>
            <person name="Probst A.J."/>
            <person name="Thomas B.C."/>
            <person name="Singh A."/>
            <person name="Wilkins M.J."/>
            <person name="Karaoz U."/>
            <person name="Brodie E.L."/>
            <person name="Williams K.H."/>
            <person name="Hubbard S.S."/>
            <person name="Banfield J.F."/>
        </authorList>
    </citation>
    <scope>NUCLEOTIDE SEQUENCE [LARGE SCALE GENOMIC DNA]</scope>
</reference>
<organism evidence="1 2">
    <name type="scientific">Candidatus Lloydbacteria bacterium RIFCSPHIGHO2_02_FULL_51_22</name>
    <dbReference type="NCBI Taxonomy" id="1798663"/>
    <lineage>
        <taxon>Bacteria</taxon>
        <taxon>Candidatus Lloydiibacteriota</taxon>
    </lineage>
</organism>
<proteinExistence type="predicted"/>
<protein>
    <submittedName>
        <fullName evidence="1">Uncharacterized protein</fullName>
    </submittedName>
</protein>
<accession>A0A1G2D5U2</accession>
<gene>
    <name evidence="1" type="ORF">A3D67_01485</name>
</gene>
<dbReference type="Proteomes" id="UP000178099">
    <property type="component" value="Unassembled WGS sequence"/>
</dbReference>